<dbReference type="eggNOG" id="ENOG5033CDM">
    <property type="taxonomic scope" value="Bacteria"/>
</dbReference>
<keyword evidence="2" id="KW-1185">Reference proteome</keyword>
<gene>
    <name evidence="1" type="ORF">BSTEL_1768</name>
</gene>
<dbReference type="AlphaFoldDB" id="A0A087DMV9"/>
<evidence type="ECO:0000313" key="1">
    <source>
        <dbReference type="EMBL" id="KFI96859.1"/>
    </source>
</evidence>
<organism evidence="1 2">
    <name type="scientific">Bifidobacterium stellenboschense</name>
    <dbReference type="NCBI Taxonomy" id="762211"/>
    <lineage>
        <taxon>Bacteria</taxon>
        <taxon>Bacillati</taxon>
        <taxon>Actinomycetota</taxon>
        <taxon>Actinomycetes</taxon>
        <taxon>Bifidobacteriales</taxon>
        <taxon>Bifidobacteriaceae</taxon>
        <taxon>Bifidobacterium</taxon>
    </lineage>
</organism>
<protein>
    <submittedName>
        <fullName evidence="1">Uncharacterized protein</fullName>
    </submittedName>
</protein>
<accession>A0A087DMV9</accession>
<dbReference type="InterPro" id="IPR024524">
    <property type="entry name" value="DUF3800"/>
</dbReference>
<evidence type="ECO:0000313" key="2">
    <source>
        <dbReference type="Proteomes" id="UP000029004"/>
    </source>
</evidence>
<proteinExistence type="predicted"/>
<name>A0A087DMV9_9BIFI</name>
<dbReference type="OrthoDB" id="1998596at2"/>
<dbReference type="RefSeq" id="WP_034528675.1">
    <property type="nucleotide sequence ID" value="NZ_JGZP01000014.1"/>
</dbReference>
<dbReference type="Proteomes" id="UP000029004">
    <property type="component" value="Unassembled WGS sequence"/>
</dbReference>
<dbReference type="EMBL" id="JGZP01000014">
    <property type="protein sequence ID" value="KFI96859.1"/>
    <property type="molecule type" value="Genomic_DNA"/>
</dbReference>
<dbReference type="Pfam" id="PF12686">
    <property type="entry name" value="DUF3800"/>
    <property type="match status" value="1"/>
</dbReference>
<reference evidence="1 2" key="1">
    <citation type="submission" date="2014-03" db="EMBL/GenBank/DDBJ databases">
        <title>Genomics of Bifidobacteria.</title>
        <authorList>
            <person name="Ventura M."/>
            <person name="Milani C."/>
            <person name="Lugli G.A."/>
        </authorList>
    </citation>
    <scope>NUCLEOTIDE SEQUENCE [LARGE SCALE GENOMIC DNA]</scope>
    <source>
        <strain evidence="1 2">DSM 23968</strain>
    </source>
</reference>
<sequence>MADGSIFADESGEQGFQSEYYALTLVFHNQSNPVIPVFEDYEQLLRNAGLPDIPMHASPLLNGHDDYQHLAISQRKRLLAYFMSMLHKLPVQYVTLIYRKADYATLEQLGMRIKRDIVNTVFDHLELFQRFDTVKVYYDGGQSLVTQAIRGAVEYALSKQAIVYRKGSPIDYRLAQVADLICTIELTARKYENHEQTTTDERFFGPVGAFRKNYLKKVRKHLLPSQ</sequence>
<comment type="caution">
    <text evidence="1">The sequence shown here is derived from an EMBL/GenBank/DDBJ whole genome shotgun (WGS) entry which is preliminary data.</text>
</comment>